<dbReference type="InterPro" id="IPR040442">
    <property type="entry name" value="Pyrv_kinase-like_dom_sf"/>
</dbReference>
<evidence type="ECO:0000256" key="4">
    <source>
        <dbReference type="ARBA" id="ARBA00022679"/>
    </source>
</evidence>
<evidence type="ECO:0000256" key="11">
    <source>
        <dbReference type="ARBA" id="ARBA00023317"/>
    </source>
</evidence>
<comment type="catalytic activity">
    <reaction evidence="13">
        <text>pyruvate + ATP = phosphoenolpyruvate + ADP + H(+)</text>
        <dbReference type="Rhea" id="RHEA:18157"/>
        <dbReference type="ChEBI" id="CHEBI:15361"/>
        <dbReference type="ChEBI" id="CHEBI:15378"/>
        <dbReference type="ChEBI" id="CHEBI:30616"/>
        <dbReference type="ChEBI" id="CHEBI:58702"/>
        <dbReference type="ChEBI" id="CHEBI:456216"/>
        <dbReference type="EC" id="2.7.1.40"/>
    </reaction>
</comment>
<evidence type="ECO:0000256" key="5">
    <source>
        <dbReference type="ARBA" id="ARBA00022723"/>
    </source>
</evidence>
<dbReference type="GO" id="GO:0005524">
    <property type="term" value="F:ATP binding"/>
    <property type="evidence" value="ECO:0007669"/>
    <property type="project" value="UniProtKB-KW"/>
</dbReference>
<dbReference type="GO" id="GO:0016301">
    <property type="term" value="F:kinase activity"/>
    <property type="evidence" value="ECO:0007669"/>
    <property type="project" value="UniProtKB-KW"/>
</dbReference>
<reference evidence="16" key="1">
    <citation type="submission" date="2020-04" db="EMBL/GenBank/DDBJ databases">
        <authorList>
            <person name="Zhang T."/>
        </authorList>
    </citation>
    <scope>NUCLEOTIDE SEQUENCE</scope>
    <source>
        <strain evidence="16">HKST-UBA15</strain>
    </source>
</reference>
<keyword evidence="11 16" id="KW-0670">Pyruvate</keyword>
<comment type="similarity">
    <text evidence="2 13">Belongs to the pyruvate kinase family.</text>
</comment>
<dbReference type="InterPro" id="IPR036918">
    <property type="entry name" value="Pyrv_Knase_C_sf"/>
</dbReference>
<sequence>MKYRRTKIVCTIGPSSWNANTVKAMYEAGMNVARINGAFADVAELQRVEKLIRDISPRIALMLDIKGHEVRLNKFSEALPIRKGDIIIMGKDSTENIFPATFPNLYKDIKVGQKIMMDKGAAGLEVVKITTDGKIHAKVLFGDKIAPGKGMNFPGAKLSNEAITDIDKEQIGYCGKAGWEFVSASFIRNTHDIQVVKEAFGDSKINLIAKIEDQQGVDNIDDIIEHSDGIMIARGDLGSELPLEKLPRLQKQIIHKCNQKAKPVILATNLLESMTVNIFPTRAEVTDVANGVMEGTDSLMTSGETAQGKYPIESVEMLDKIAKETEQYLEPMFISQNPDSSKKFSLFPAHAIYESSMDPEVDKILVISETGIESKILSRYNLAQPIVAFVSDRIYQNQLNLTKNVQGYVFTSKQNDKDIIVKELIQFALKEKLILNVDRVIITGKVNDKDSNSPYLFEYFDVSKSL</sequence>
<keyword evidence="9 13" id="KW-0460">Magnesium</keyword>
<feature type="domain" description="Pyruvate kinase C-terminal" evidence="15">
    <location>
        <begin position="349"/>
        <end position="448"/>
    </location>
</feature>
<dbReference type="InterPro" id="IPR015795">
    <property type="entry name" value="Pyrv_Knase_C"/>
</dbReference>
<feature type="domain" description="Pyruvate kinase barrel" evidence="14">
    <location>
        <begin position="4"/>
        <end position="315"/>
    </location>
</feature>
<dbReference type="EC" id="2.7.1.40" evidence="3 12"/>
<accession>A0A955I7G8</accession>
<dbReference type="InterPro" id="IPR015793">
    <property type="entry name" value="Pyrv_Knase_brl"/>
</dbReference>
<reference evidence="16" key="2">
    <citation type="journal article" date="2021" name="Microbiome">
        <title>Successional dynamics and alternative stable states in a saline activated sludge microbial community over 9 years.</title>
        <authorList>
            <person name="Wang Y."/>
            <person name="Ye J."/>
            <person name="Ju F."/>
            <person name="Liu L."/>
            <person name="Boyd J.A."/>
            <person name="Deng Y."/>
            <person name="Parks D.H."/>
            <person name="Jiang X."/>
            <person name="Yin X."/>
            <person name="Woodcroft B.J."/>
            <person name="Tyson G.W."/>
            <person name="Hugenholtz P."/>
            <person name="Polz M.F."/>
            <person name="Zhang T."/>
        </authorList>
    </citation>
    <scope>NUCLEOTIDE SEQUENCE</scope>
    <source>
        <strain evidence="16">HKST-UBA15</strain>
    </source>
</reference>
<dbReference type="GO" id="GO:0004743">
    <property type="term" value="F:pyruvate kinase activity"/>
    <property type="evidence" value="ECO:0007669"/>
    <property type="project" value="UniProtKB-UniRule"/>
</dbReference>
<dbReference type="InterPro" id="IPR011037">
    <property type="entry name" value="Pyrv_Knase-like_insert_dom_sf"/>
</dbReference>
<keyword evidence="10 13" id="KW-0324">Glycolysis</keyword>
<dbReference type="PANTHER" id="PTHR11817">
    <property type="entry name" value="PYRUVATE KINASE"/>
    <property type="match status" value="1"/>
</dbReference>
<dbReference type="Pfam" id="PF02887">
    <property type="entry name" value="PK_C"/>
    <property type="match status" value="1"/>
</dbReference>
<comment type="caution">
    <text evidence="16">The sequence shown here is derived from an EMBL/GenBank/DDBJ whole genome shotgun (WGS) entry which is preliminary data.</text>
</comment>
<evidence type="ECO:0000256" key="9">
    <source>
        <dbReference type="ARBA" id="ARBA00022842"/>
    </source>
</evidence>
<dbReference type="SUPFAM" id="SSF51621">
    <property type="entry name" value="Phosphoenolpyruvate/pyruvate domain"/>
    <property type="match status" value="1"/>
</dbReference>
<dbReference type="Proteomes" id="UP000745577">
    <property type="component" value="Unassembled WGS sequence"/>
</dbReference>
<dbReference type="PRINTS" id="PR01050">
    <property type="entry name" value="PYRUVTKNASE"/>
</dbReference>
<dbReference type="InterPro" id="IPR015813">
    <property type="entry name" value="Pyrv/PenolPyrv_kinase-like_dom"/>
</dbReference>
<keyword evidence="4 13" id="KW-0808">Transferase</keyword>
<dbReference type="GO" id="GO:0000287">
    <property type="term" value="F:magnesium ion binding"/>
    <property type="evidence" value="ECO:0007669"/>
    <property type="project" value="UniProtKB-UniRule"/>
</dbReference>
<keyword evidence="7 13" id="KW-0418">Kinase</keyword>
<protein>
    <recommendedName>
        <fullName evidence="3 12">Pyruvate kinase</fullName>
        <ecNumber evidence="3 12">2.7.1.40</ecNumber>
    </recommendedName>
</protein>
<dbReference type="InterPro" id="IPR015806">
    <property type="entry name" value="Pyrv_Knase_insert_dom_sf"/>
</dbReference>
<dbReference type="Pfam" id="PF00224">
    <property type="entry name" value="PK"/>
    <property type="match status" value="1"/>
</dbReference>
<evidence type="ECO:0000256" key="1">
    <source>
        <dbReference type="ARBA" id="ARBA00004997"/>
    </source>
</evidence>
<dbReference type="GO" id="GO:0030955">
    <property type="term" value="F:potassium ion binding"/>
    <property type="evidence" value="ECO:0007669"/>
    <property type="project" value="UniProtKB-UniRule"/>
</dbReference>
<evidence type="ECO:0000256" key="8">
    <source>
        <dbReference type="ARBA" id="ARBA00022840"/>
    </source>
</evidence>
<dbReference type="Gene3D" id="2.40.33.10">
    <property type="entry name" value="PK beta-barrel domain-like"/>
    <property type="match status" value="1"/>
</dbReference>
<evidence type="ECO:0000256" key="3">
    <source>
        <dbReference type="ARBA" id="ARBA00012142"/>
    </source>
</evidence>
<dbReference type="SUPFAM" id="SSF52935">
    <property type="entry name" value="PK C-terminal domain-like"/>
    <property type="match status" value="1"/>
</dbReference>
<evidence type="ECO:0000256" key="7">
    <source>
        <dbReference type="ARBA" id="ARBA00022777"/>
    </source>
</evidence>
<evidence type="ECO:0000256" key="12">
    <source>
        <dbReference type="NCBIfam" id="TIGR01064"/>
    </source>
</evidence>
<evidence type="ECO:0000256" key="2">
    <source>
        <dbReference type="ARBA" id="ARBA00008663"/>
    </source>
</evidence>
<evidence type="ECO:0000256" key="10">
    <source>
        <dbReference type="ARBA" id="ARBA00023152"/>
    </source>
</evidence>
<evidence type="ECO:0000259" key="14">
    <source>
        <dbReference type="Pfam" id="PF00224"/>
    </source>
</evidence>
<evidence type="ECO:0000259" key="15">
    <source>
        <dbReference type="Pfam" id="PF02887"/>
    </source>
</evidence>
<dbReference type="SUPFAM" id="SSF50800">
    <property type="entry name" value="PK beta-barrel domain-like"/>
    <property type="match status" value="1"/>
</dbReference>
<evidence type="ECO:0000256" key="6">
    <source>
        <dbReference type="ARBA" id="ARBA00022741"/>
    </source>
</evidence>
<evidence type="ECO:0000313" key="16">
    <source>
        <dbReference type="EMBL" id="MCA9379987.1"/>
    </source>
</evidence>
<evidence type="ECO:0000313" key="17">
    <source>
        <dbReference type="Proteomes" id="UP000745577"/>
    </source>
</evidence>
<dbReference type="InterPro" id="IPR001697">
    <property type="entry name" value="Pyr_Knase"/>
</dbReference>
<proteinExistence type="inferred from homology"/>
<keyword evidence="5" id="KW-0479">Metal-binding</keyword>
<dbReference type="Gene3D" id="3.20.20.60">
    <property type="entry name" value="Phosphoenolpyruvate-binding domains"/>
    <property type="match status" value="1"/>
</dbReference>
<dbReference type="NCBIfam" id="TIGR01064">
    <property type="entry name" value="pyruv_kin"/>
    <property type="match status" value="1"/>
</dbReference>
<keyword evidence="6" id="KW-0547">Nucleotide-binding</keyword>
<dbReference type="Gene3D" id="3.40.1380.20">
    <property type="entry name" value="Pyruvate kinase, C-terminal domain"/>
    <property type="match status" value="1"/>
</dbReference>
<organism evidence="16 17">
    <name type="scientific">Candidatus Dojkabacteria bacterium</name>
    <dbReference type="NCBI Taxonomy" id="2099670"/>
    <lineage>
        <taxon>Bacteria</taxon>
        <taxon>Candidatus Dojkabacteria</taxon>
    </lineage>
</organism>
<name>A0A955I7G8_9BACT</name>
<dbReference type="AlphaFoldDB" id="A0A955I7G8"/>
<evidence type="ECO:0000256" key="13">
    <source>
        <dbReference type="RuleBase" id="RU000504"/>
    </source>
</evidence>
<gene>
    <name evidence="16" type="primary">pyk</name>
    <name evidence="16" type="ORF">KC675_02290</name>
</gene>
<keyword evidence="8" id="KW-0067">ATP-binding</keyword>
<dbReference type="EMBL" id="JAGQLL010000023">
    <property type="protein sequence ID" value="MCA9379987.1"/>
    <property type="molecule type" value="Genomic_DNA"/>
</dbReference>
<comment type="pathway">
    <text evidence="1 13">Carbohydrate degradation; glycolysis; pyruvate from D-glyceraldehyde 3-phosphate: step 5/5.</text>
</comment>